<dbReference type="InterPro" id="IPR001339">
    <property type="entry name" value="mRNA_cap_enzyme_adenylation"/>
</dbReference>
<dbReference type="AlphaFoldDB" id="A0A024GNE3"/>
<proteinExistence type="predicted"/>
<organism evidence="3 4">
    <name type="scientific">Albugo candida</name>
    <dbReference type="NCBI Taxonomy" id="65357"/>
    <lineage>
        <taxon>Eukaryota</taxon>
        <taxon>Sar</taxon>
        <taxon>Stramenopiles</taxon>
        <taxon>Oomycota</taxon>
        <taxon>Peronosporomycetes</taxon>
        <taxon>Albuginales</taxon>
        <taxon>Albuginaceae</taxon>
        <taxon>Albugo</taxon>
    </lineage>
</organism>
<dbReference type="Proteomes" id="UP000053237">
    <property type="component" value="Unassembled WGS sequence"/>
</dbReference>
<evidence type="ECO:0000313" key="4">
    <source>
        <dbReference type="Proteomes" id="UP000053237"/>
    </source>
</evidence>
<gene>
    <name evidence="3" type="ORF">BN9_094820</name>
</gene>
<dbReference type="SUPFAM" id="SSF56091">
    <property type="entry name" value="DNA ligase/mRNA capping enzyme, catalytic domain"/>
    <property type="match status" value="1"/>
</dbReference>
<dbReference type="InterPro" id="IPR029021">
    <property type="entry name" value="Prot-tyrosine_phosphatase-like"/>
</dbReference>
<accession>A0A024GNE3</accession>
<dbReference type="GO" id="GO:0006370">
    <property type="term" value="P:7-methylguanosine mRNA capping"/>
    <property type="evidence" value="ECO:0007669"/>
    <property type="project" value="InterPro"/>
</dbReference>
<dbReference type="EMBL" id="CAIX01000221">
    <property type="protein sequence ID" value="CCI48398.1"/>
    <property type="molecule type" value="Genomic_DNA"/>
</dbReference>
<dbReference type="GO" id="GO:0005524">
    <property type="term" value="F:ATP binding"/>
    <property type="evidence" value="ECO:0007669"/>
    <property type="project" value="InterPro"/>
</dbReference>
<reference evidence="3 4" key="1">
    <citation type="submission" date="2012-05" db="EMBL/GenBank/DDBJ databases">
        <title>Recombination and specialization in a pathogen metapopulation.</title>
        <authorList>
            <person name="Gardiner A."/>
            <person name="Kemen E."/>
            <person name="Schultz-Larsen T."/>
            <person name="MacLean D."/>
            <person name="Van Oosterhout C."/>
            <person name="Jones J.D.G."/>
        </authorList>
    </citation>
    <scope>NUCLEOTIDE SEQUENCE [LARGE SCALE GENOMIC DNA]</scope>
    <source>
        <strain evidence="3 4">Ac Nc2</strain>
    </source>
</reference>
<name>A0A024GNE3_9STRA</name>
<protein>
    <recommendedName>
        <fullName evidence="2">mRNA capping enzyme adenylation domain-containing protein</fullName>
    </recommendedName>
</protein>
<dbReference type="Gene3D" id="3.90.190.10">
    <property type="entry name" value="Protein tyrosine phosphatase superfamily"/>
    <property type="match status" value="1"/>
</dbReference>
<dbReference type="Pfam" id="PF01331">
    <property type="entry name" value="mRNA_cap_enzyme"/>
    <property type="match status" value="1"/>
</dbReference>
<dbReference type="PANTHER" id="PTHR10367">
    <property type="entry name" value="MRNA-CAPPING ENZYME"/>
    <property type="match status" value="1"/>
</dbReference>
<evidence type="ECO:0000256" key="1">
    <source>
        <dbReference type="SAM" id="MobiDB-lite"/>
    </source>
</evidence>
<feature type="region of interest" description="Disordered" evidence="1">
    <location>
        <begin position="1"/>
        <end position="35"/>
    </location>
</feature>
<sequence length="649" mass="73068">MIHSNGNQAADLNERDKMDAKNGNNTSEKATTITHPAEIVEKFKRVHQLERAKLSLESYRDDPVNKRAKKSGNVTNTKKLLRWPKTQWQSFERIPQYARKIPSGILSILPIRCPLSSVYEIHYQKGIASNYSPSALMERFLDDAKNGSSLNNLGLVIDATGCDTFLHDAKEWADWDVEYKKLNGSFDLTSPDDAKKREEEETVMVNDFSDVLSKHCAGGKKEYDVAVFGLWGYNLVGFLIVSWMIEKMNTALDVALQQIATACPPGIYSMYYLKRLYRKYFNVLSDPTIRIACAAKPEWDTVLNEDVSDADLRAGIGPEILTANDRETAFVQNSTNSAERSKIMTPVSEASSTSSLTVPAYKPPVYIPPSHTQKKIQKPRKIRTWVEQVSKLGFGEHLDSEGEEYKQAIASLAALAGIAGFAGCEAISLTATHIGEEAYKQRGCLTVAYLVTWRARGRRCLLYLADEATYVVSRDMSLTKVNMKFPRRRAPSEFLTNTLVDGVLVEDQDHGHKVLRFLAFDIIAMEGAPIWQQKLEKRLQCLQNEVILPKKNDKIDIAQKEPFRIRMKDHFRLSKTEYLLQSFVECVTHEVDGLVFTPTEAAYNLGGYECKDPVYKFISSENGGCGIPGLDGSITKRRLLEYIKSIPTK</sequence>
<keyword evidence="4" id="KW-1185">Reference proteome</keyword>
<feature type="compositionally biased region" description="Polar residues" evidence="1">
    <location>
        <begin position="22"/>
        <end position="34"/>
    </location>
</feature>
<dbReference type="STRING" id="65357.A0A024GNE3"/>
<dbReference type="InParanoid" id="A0A024GNE3"/>
<dbReference type="CDD" id="cd07895">
    <property type="entry name" value="Adenylation_mRNA_capping"/>
    <property type="match status" value="1"/>
</dbReference>
<evidence type="ECO:0000259" key="2">
    <source>
        <dbReference type="Pfam" id="PF01331"/>
    </source>
</evidence>
<feature type="domain" description="mRNA capping enzyme adenylation" evidence="2">
    <location>
        <begin position="448"/>
        <end position="606"/>
    </location>
</feature>
<evidence type="ECO:0000313" key="3">
    <source>
        <dbReference type="EMBL" id="CCI48398.1"/>
    </source>
</evidence>
<dbReference type="PANTHER" id="PTHR10367:SF17">
    <property type="entry name" value="MRNA-CAPPING ENZYME"/>
    <property type="match status" value="1"/>
</dbReference>
<dbReference type="Gene3D" id="3.30.470.30">
    <property type="entry name" value="DNA ligase/mRNA capping enzyme"/>
    <property type="match status" value="1"/>
</dbReference>
<dbReference type="InterPro" id="IPR051029">
    <property type="entry name" value="mRNA_Capping_Enz/RNA_Phosphat"/>
</dbReference>
<dbReference type="SUPFAM" id="SSF52799">
    <property type="entry name" value="(Phosphotyrosine protein) phosphatases II"/>
    <property type="match status" value="1"/>
</dbReference>
<dbReference type="OrthoDB" id="200924at2759"/>
<feature type="compositionally biased region" description="Polar residues" evidence="1">
    <location>
        <begin position="1"/>
        <end position="10"/>
    </location>
</feature>
<dbReference type="GO" id="GO:0004484">
    <property type="term" value="F:mRNA guanylyltransferase activity"/>
    <property type="evidence" value="ECO:0007669"/>
    <property type="project" value="InterPro"/>
</dbReference>
<comment type="caution">
    <text evidence="3">The sequence shown here is derived from an EMBL/GenBank/DDBJ whole genome shotgun (WGS) entry which is preliminary data.</text>
</comment>